<protein>
    <submittedName>
        <fullName evidence="1">Uncharacterized protein</fullName>
    </submittedName>
</protein>
<reference evidence="2 4" key="3">
    <citation type="submission" date="2019-03" db="EMBL/GenBank/DDBJ databases">
        <title>Subsurface microbial communities from deep shales in Ohio and West Virginia, USA.</title>
        <authorList>
            <person name="Wrighton K."/>
        </authorList>
    </citation>
    <scope>NUCLEOTIDE SEQUENCE [LARGE SCALE GENOMIC DNA]</scope>
    <source>
        <strain evidence="2 4">WG1_MB</strain>
    </source>
</reference>
<evidence type="ECO:0000313" key="2">
    <source>
        <dbReference type="EMBL" id="TCL10969.1"/>
    </source>
</evidence>
<reference evidence="1" key="1">
    <citation type="submission" date="2017-09" db="EMBL/GenBank/DDBJ databases">
        <authorList>
            <person name="Ehlers B."/>
            <person name="Leendertz F.H."/>
        </authorList>
    </citation>
    <scope>NUCLEOTIDE SEQUENCE [LARGE SCALE GENOMIC DNA]</scope>
    <source>
        <strain evidence="1">WG-1MB</strain>
    </source>
</reference>
<organism evidence="1 3">
    <name type="scientific">Methanohalophilus euhalobius</name>
    <dbReference type="NCBI Taxonomy" id="51203"/>
    <lineage>
        <taxon>Archaea</taxon>
        <taxon>Methanobacteriati</taxon>
        <taxon>Methanobacteriota</taxon>
        <taxon>Stenosarchaea group</taxon>
        <taxon>Methanomicrobia</taxon>
        <taxon>Methanosarcinales</taxon>
        <taxon>Methanosarcinaceae</taxon>
        <taxon>Methanohalophilus</taxon>
    </lineage>
</organism>
<evidence type="ECO:0000313" key="1">
    <source>
        <dbReference type="EMBL" id="SNX99474.1"/>
    </source>
</evidence>
<dbReference type="InterPro" id="IPR010982">
    <property type="entry name" value="Lambda_DNA-bd_dom_sf"/>
</dbReference>
<dbReference type="Proteomes" id="UP000217726">
    <property type="component" value="Unassembled WGS sequence"/>
</dbReference>
<dbReference type="Gene3D" id="1.25.40.10">
    <property type="entry name" value="Tetratricopeptide repeat domain"/>
    <property type="match status" value="1"/>
</dbReference>
<name>A0A285EMR7_9EURY</name>
<dbReference type="InterPro" id="IPR011990">
    <property type="entry name" value="TPR-like_helical_dom_sf"/>
</dbReference>
<evidence type="ECO:0000313" key="4">
    <source>
        <dbReference type="Proteomes" id="UP000295404"/>
    </source>
</evidence>
<keyword evidence="3" id="KW-1185">Reference proteome</keyword>
<proteinExistence type="predicted"/>
<sequence length="39" mass="4413">MSVKNPLGEKISQLRQSREMSQEELAKGLLALRLINETT</sequence>
<dbReference type="Proteomes" id="UP000295404">
    <property type="component" value="Unassembled WGS sequence"/>
</dbReference>
<dbReference type="GO" id="GO:0003677">
    <property type="term" value="F:DNA binding"/>
    <property type="evidence" value="ECO:0007669"/>
    <property type="project" value="InterPro"/>
</dbReference>
<gene>
    <name evidence="2" type="ORF">C7960_0061</name>
    <name evidence="1" type="ORF">SAMN06295989_10128</name>
</gene>
<dbReference type="EMBL" id="OBDR01000001">
    <property type="protein sequence ID" value="SNX99474.1"/>
    <property type="molecule type" value="Genomic_DNA"/>
</dbReference>
<reference evidence="3" key="2">
    <citation type="submission" date="2017-09" db="EMBL/GenBank/DDBJ databases">
        <authorList>
            <person name="Varghese N."/>
            <person name="Submissions S."/>
        </authorList>
    </citation>
    <scope>NUCLEOTIDE SEQUENCE [LARGE SCALE GENOMIC DNA]</scope>
    <source>
        <strain evidence="3">WG-1MB</strain>
    </source>
</reference>
<dbReference type="AlphaFoldDB" id="A0A285EMR7"/>
<accession>A0A285EMR7</accession>
<dbReference type="SUPFAM" id="SSF47413">
    <property type="entry name" value="lambda repressor-like DNA-binding domains"/>
    <property type="match status" value="1"/>
</dbReference>
<dbReference type="EMBL" id="SMMS01000001">
    <property type="protein sequence ID" value="TCL10969.1"/>
    <property type="molecule type" value="Genomic_DNA"/>
</dbReference>
<evidence type="ECO:0000313" key="3">
    <source>
        <dbReference type="Proteomes" id="UP000217726"/>
    </source>
</evidence>